<dbReference type="PROSITE" id="PS51704">
    <property type="entry name" value="GP_PDE"/>
    <property type="match status" value="1"/>
</dbReference>
<dbReference type="GO" id="GO:0008081">
    <property type="term" value="F:phosphoric diester hydrolase activity"/>
    <property type="evidence" value="ECO:0007669"/>
    <property type="project" value="InterPro"/>
</dbReference>
<dbReference type="CDD" id="cd08556">
    <property type="entry name" value="GDPD"/>
    <property type="match status" value="1"/>
</dbReference>
<organism evidence="3 4">
    <name type="scientific">Pontibacter mucosus</name>
    <dbReference type="NCBI Taxonomy" id="1649266"/>
    <lineage>
        <taxon>Bacteria</taxon>
        <taxon>Pseudomonadati</taxon>
        <taxon>Bacteroidota</taxon>
        <taxon>Cytophagia</taxon>
        <taxon>Cytophagales</taxon>
        <taxon>Hymenobacteraceae</taxon>
        <taxon>Pontibacter</taxon>
    </lineage>
</organism>
<evidence type="ECO:0000256" key="1">
    <source>
        <dbReference type="SAM" id="Phobius"/>
    </source>
</evidence>
<name>A0A2T5YDK4_9BACT</name>
<dbReference type="Gene3D" id="3.20.20.190">
    <property type="entry name" value="Phosphatidylinositol (PI) phosphodiesterase"/>
    <property type="match status" value="1"/>
</dbReference>
<dbReference type="GO" id="GO:0006629">
    <property type="term" value="P:lipid metabolic process"/>
    <property type="evidence" value="ECO:0007669"/>
    <property type="project" value="InterPro"/>
</dbReference>
<dbReference type="Pfam" id="PF03009">
    <property type="entry name" value="GDPD"/>
    <property type="match status" value="1"/>
</dbReference>
<dbReference type="OrthoDB" id="384721at2"/>
<keyword evidence="1" id="KW-0812">Transmembrane</keyword>
<dbReference type="EMBL" id="QBKI01000010">
    <property type="protein sequence ID" value="PTX14633.1"/>
    <property type="molecule type" value="Genomic_DNA"/>
</dbReference>
<feature type="domain" description="GP-PDE" evidence="2">
    <location>
        <begin position="36"/>
        <end position="286"/>
    </location>
</feature>
<accession>A0A2T5YDK4</accession>
<feature type="transmembrane region" description="Helical" evidence="1">
    <location>
        <begin position="6"/>
        <end position="25"/>
    </location>
</feature>
<dbReference type="AlphaFoldDB" id="A0A2T5YDK4"/>
<evidence type="ECO:0000313" key="3">
    <source>
        <dbReference type="EMBL" id="PTX14633.1"/>
    </source>
</evidence>
<comment type="caution">
    <text evidence="3">The sequence shown here is derived from an EMBL/GenBank/DDBJ whole genome shotgun (WGS) entry which is preliminary data.</text>
</comment>
<dbReference type="InterPro" id="IPR030395">
    <property type="entry name" value="GP_PDE_dom"/>
</dbReference>
<dbReference type="Proteomes" id="UP000244225">
    <property type="component" value="Unassembled WGS sequence"/>
</dbReference>
<keyword evidence="1" id="KW-0472">Membrane</keyword>
<keyword evidence="4" id="KW-1185">Reference proteome</keyword>
<dbReference type="InterPro" id="IPR017946">
    <property type="entry name" value="PLC-like_Pdiesterase_TIM-brl"/>
</dbReference>
<proteinExistence type="predicted"/>
<gene>
    <name evidence="3" type="ORF">C8N40_11061</name>
</gene>
<dbReference type="PANTHER" id="PTHR46211:SF14">
    <property type="entry name" value="GLYCEROPHOSPHODIESTER PHOSPHODIESTERASE"/>
    <property type="match status" value="1"/>
</dbReference>
<protein>
    <submittedName>
        <fullName evidence="3">Glycerophosphoryl diester phosphodiesterase</fullName>
    </submittedName>
</protein>
<keyword evidence="1" id="KW-1133">Transmembrane helix</keyword>
<dbReference type="SUPFAM" id="SSF51695">
    <property type="entry name" value="PLC-like phosphodiesterases"/>
    <property type="match status" value="1"/>
</dbReference>
<evidence type="ECO:0000313" key="4">
    <source>
        <dbReference type="Proteomes" id="UP000244225"/>
    </source>
</evidence>
<dbReference type="PANTHER" id="PTHR46211">
    <property type="entry name" value="GLYCEROPHOSPHORYL DIESTER PHOSPHODIESTERASE"/>
    <property type="match status" value="1"/>
</dbReference>
<sequence>MLKRKIWLFILAFVLLALGITFWLMRRHDEVKYKEVLVLGHAGSGFLSPLNPFNPLPSNSMASLVKAMEENGADGVEVDVQMSQDGVLILYHDVSLESMTKAQGIIDNLQAAEVVGLKYTGGFFYDLFHEEEIITLEAMLQRFATYPELPYLHIDLRNHVASRHLYYAQTLLDMLRKYNYPLEKLVFISPNVQFLLAFREVEPAAQLMIDTAGDYEQALVEAKNNALQGICANGRDVSAAQVQRAKEQGLQVALFGGKSRSRIARMINMQPDAIQVDNVAAARQMLE</sequence>
<reference evidence="3 4" key="1">
    <citation type="submission" date="2018-04" db="EMBL/GenBank/DDBJ databases">
        <title>Genomic Encyclopedia of Archaeal and Bacterial Type Strains, Phase II (KMG-II): from individual species to whole genera.</title>
        <authorList>
            <person name="Goeker M."/>
        </authorList>
    </citation>
    <scope>NUCLEOTIDE SEQUENCE [LARGE SCALE GENOMIC DNA]</scope>
    <source>
        <strain evidence="3 4">DSM 100162</strain>
    </source>
</reference>
<evidence type="ECO:0000259" key="2">
    <source>
        <dbReference type="PROSITE" id="PS51704"/>
    </source>
</evidence>
<dbReference type="RefSeq" id="WP_108213163.1">
    <property type="nucleotide sequence ID" value="NZ_QBKI01000010.1"/>
</dbReference>